<evidence type="ECO:0000313" key="1">
    <source>
        <dbReference type="EMBL" id="KXG76394.1"/>
    </source>
</evidence>
<accession>A0A140L769</accession>
<proteinExistence type="predicted"/>
<sequence>MTRVIAVEDGLEDLSEYLTARGFIAMPWSKVNGPVDAVIYRGKKLKEITAMPFAALTEQTAEELYSRNSFGVLLVNAEGRTREEIYEIIKNRIYDHFI</sequence>
<protein>
    <submittedName>
        <fullName evidence="1">Uncharacterized protein</fullName>
    </submittedName>
</protein>
<dbReference type="Proteomes" id="UP000070427">
    <property type="component" value="Unassembled WGS sequence"/>
</dbReference>
<reference evidence="1 2" key="1">
    <citation type="submission" date="2015-12" db="EMBL/GenBank/DDBJ databases">
        <title>Draft genome sequnece of Fervidicola ferrireducens strain Y170.</title>
        <authorList>
            <person name="Patel B.K."/>
        </authorList>
    </citation>
    <scope>NUCLEOTIDE SEQUENCE [LARGE SCALE GENOMIC DNA]</scope>
    <source>
        <strain evidence="1 2">Y170</strain>
    </source>
</reference>
<gene>
    <name evidence="1" type="ORF">AN618_16340</name>
</gene>
<name>A0A140L769_9FIRM</name>
<dbReference type="InterPro" id="IPR005370">
    <property type="entry name" value="UPF0180"/>
</dbReference>
<dbReference type="EMBL" id="LOED01000020">
    <property type="protein sequence ID" value="KXG76394.1"/>
    <property type="molecule type" value="Genomic_DNA"/>
</dbReference>
<evidence type="ECO:0000313" key="2">
    <source>
        <dbReference type="Proteomes" id="UP000070427"/>
    </source>
</evidence>
<organism evidence="1 2">
    <name type="scientific">Fervidicola ferrireducens</name>
    <dbReference type="NCBI Taxonomy" id="520764"/>
    <lineage>
        <taxon>Bacteria</taxon>
        <taxon>Bacillati</taxon>
        <taxon>Bacillota</taxon>
        <taxon>Clostridia</taxon>
        <taxon>Thermosediminibacterales</taxon>
        <taxon>Thermosediminibacteraceae</taxon>
        <taxon>Fervidicola</taxon>
    </lineage>
</organism>
<comment type="caution">
    <text evidence="1">The sequence shown here is derived from an EMBL/GenBank/DDBJ whole genome shotgun (WGS) entry which is preliminary data.</text>
</comment>
<dbReference type="AlphaFoldDB" id="A0A140L769"/>
<dbReference type="Pfam" id="PF03698">
    <property type="entry name" value="UPF0180"/>
    <property type="match status" value="1"/>
</dbReference>
<keyword evidence="2" id="KW-1185">Reference proteome</keyword>
<dbReference type="InParanoid" id="A0A140L769"/>
<dbReference type="STRING" id="520764.AN618_16340"/>